<keyword evidence="10" id="KW-1185">Reference proteome</keyword>
<dbReference type="PANTHER" id="PTHR23092:SF15">
    <property type="entry name" value="INACTIVE NON-CANONICAL POLY(A) RNA POLYMERASE PROTEIN TRF4-2-RELATED"/>
    <property type="match status" value="1"/>
</dbReference>
<dbReference type="GO" id="GO:0031499">
    <property type="term" value="C:TRAMP complex"/>
    <property type="evidence" value="ECO:0007669"/>
    <property type="project" value="TreeGrafter"/>
</dbReference>
<dbReference type="CDD" id="cd05402">
    <property type="entry name" value="NT_PAP_TUTase"/>
    <property type="match status" value="1"/>
</dbReference>
<keyword evidence="6" id="KW-0460">Magnesium</keyword>
<evidence type="ECO:0000256" key="3">
    <source>
        <dbReference type="ARBA" id="ARBA00012388"/>
    </source>
</evidence>
<evidence type="ECO:0000256" key="5">
    <source>
        <dbReference type="ARBA" id="ARBA00022723"/>
    </source>
</evidence>
<evidence type="ECO:0000313" key="9">
    <source>
        <dbReference type="EMBL" id="CAI0628405.1"/>
    </source>
</evidence>
<dbReference type="GO" id="GO:0003729">
    <property type="term" value="F:mRNA binding"/>
    <property type="evidence" value="ECO:0007669"/>
    <property type="project" value="TreeGrafter"/>
</dbReference>
<comment type="similarity">
    <text evidence="2">Belongs to the DNA polymerase type-B-like family.</text>
</comment>
<dbReference type="InterPro" id="IPR043519">
    <property type="entry name" value="NT_sf"/>
</dbReference>
<evidence type="ECO:0000256" key="7">
    <source>
        <dbReference type="SAM" id="MobiDB-lite"/>
    </source>
</evidence>
<dbReference type="PANTHER" id="PTHR23092">
    <property type="entry name" value="POLY(A) RNA POLYMERASE"/>
    <property type="match status" value="1"/>
</dbReference>
<evidence type="ECO:0000256" key="2">
    <source>
        <dbReference type="ARBA" id="ARBA00008593"/>
    </source>
</evidence>
<feature type="compositionally biased region" description="Basic residues" evidence="7">
    <location>
        <begin position="522"/>
        <end position="532"/>
    </location>
</feature>
<dbReference type="EMBL" id="CAMGYJ010000011">
    <property type="protein sequence ID" value="CAI0628405.1"/>
    <property type="molecule type" value="Genomic_DNA"/>
</dbReference>
<feature type="compositionally biased region" description="Basic and acidic residues" evidence="7">
    <location>
        <begin position="493"/>
        <end position="521"/>
    </location>
</feature>
<protein>
    <recommendedName>
        <fullName evidence="3">polynucleotide adenylyltransferase</fullName>
        <ecNumber evidence="3">2.7.7.19</ecNumber>
    </recommendedName>
</protein>
<dbReference type="FunFam" id="3.30.460.10:FF:000006">
    <property type="entry name" value="non-canonical poly(A) RNA polymerase PAPD5"/>
    <property type="match status" value="1"/>
</dbReference>
<keyword evidence="5" id="KW-0479">Metal-binding</keyword>
<accession>A0AAV0S7A1</accession>
<dbReference type="GO" id="GO:0031123">
    <property type="term" value="P:RNA 3'-end processing"/>
    <property type="evidence" value="ECO:0007669"/>
    <property type="project" value="TreeGrafter"/>
</dbReference>
<dbReference type="AlphaFoldDB" id="A0AAV0S7A1"/>
<proteinExistence type="inferred from homology"/>
<dbReference type="InterPro" id="IPR045862">
    <property type="entry name" value="Trf4-like"/>
</dbReference>
<feature type="region of interest" description="Disordered" evidence="7">
    <location>
        <begin position="85"/>
        <end position="111"/>
    </location>
</feature>
<dbReference type="SUPFAM" id="SSF81301">
    <property type="entry name" value="Nucleotidyltransferase"/>
    <property type="match status" value="1"/>
</dbReference>
<sequence>MDSPAGTPVPVYETLAILPLSSSAPTSPSTPTTEGPVPPQSPEPYTVLRNEVAPDEVPSACVVTSAAPEFFSLDVCDDEVEDAEFRTPSGEAESTSPVVTGTAEPVGETEPRLESGWFSGNGRFKSPLLQLHKEIVDFCDFLSPTLEEQASRRAAVESVCDVIKYIWPRCKVEVFGSFRTGLYLPTSDVDVVILNSHVVSPQTGLHALSRALSQRGIAKKILVIAKARVPIIKFVEKRSGISFDLSFDLENGPKAADFIQDGTLGPHSLTSLVIKVCNAIILAFRSLHNILWRLDDPQDAVAQWPSLRPLCLILKVFLQQRELNEVYTGGVGSYALLTMLLAVLKNLSLDRTPEHNLGVLLAPGNDIGKNSFNYFQVRSAFAMAHSTLTNPKTIFSLGPNRSILGTIIRPDPVLLQRKGGQNGDVTFNSLLPGAGEPLQSRYDHQEIMCNWQLDDEEALPRGNGGFAEDPSSSGKKRKLASSSVGRKSSKKRSKEENGGSEVKKLKDKSSAKKSWTEEKGSAKKKARWRRSKNGPSNGPAPGSS</sequence>
<feature type="region of interest" description="Disordered" evidence="7">
    <location>
        <begin position="460"/>
        <end position="544"/>
    </location>
</feature>
<dbReference type="GO" id="GO:1990817">
    <property type="term" value="F:poly(A) RNA polymerase activity"/>
    <property type="evidence" value="ECO:0007669"/>
    <property type="project" value="UniProtKB-EC"/>
</dbReference>
<dbReference type="InterPro" id="IPR054708">
    <property type="entry name" value="MTPAP-like_central"/>
</dbReference>
<feature type="region of interest" description="Disordered" evidence="7">
    <location>
        <begin position="20"/>
        <end position="44"/>
    </location>
</feature>
<feature type="domain" description="Poly(A) RNA polymerase mitochondrial-like central palm" evidence="8">
    <location>
        <begin position="131"/>
        <end position="252"/>
    </location>
</feature>
<gene>
    <name evidence="9" type="ORF">LITE_LOCUS51628</name>
</gene>
<dbReference type="GO" id="GO:0043634">
    <property type="term" value="P:polyadenylation-dependent ncRNA catabolic process"/>
    <property type="evidence" value="ECO:0007669"/>
    <property type="project" value="TreeGrafter"/>
</dbReference>
<dbReference type="Gene3D" id="1.10.1410.10">
    <property type="match status" value="2"/>
</dbReference>
<evidence type="ECO:0000259" key="8">
    <source>
        <dbReference type="Pfam" id="PF22600"/>
    </source>
</evidence>
<dbReference type="Pfam" id="PF22600">
    <property type="entry name" value="MTPAP-like_central"/>
    <property type="match status" value="1"/>
</dbReference>
<organism evidence="9 10">
    <name type="scientific">Linum tenue</name>
    <dbReference type="NCBI Taxonomy" id="586396"/>
    <lineage>
        <taxon>Eukaryota</taxon>
        <taxon>Viridiplantae</taxon>
        <taxon>Streptophyta</taxon>
        <taxon>Embryophyta</taxon>
        <taxon>Tracheophyta</taxon>
        <taxon>Spermatophyta</taxon>
        <taxon>Magnoliopsida</taxon>
        <taxon>eudicotyledons</taxon>
        <taxon>Gunneridae</taxon>
        <taxon>Pentapetalae</taxon>
        <taxon>rosids</taxon>
        <taxon>fabids</taxon>
        <taxon>Malpighiales</taxon>
        <taxon>Linaceae</taxon>
        <taxon>Linum</taxon>
    </lineage>
</organism>
<reference evidence="9" key="1">
    <citation type="submission" date="2022-08" db="EMBL/GenBank/DDBJ databases">
        <authorList>
            <person name="Gutierrez-Valencia J."/>
        </authorList>
    </citation>
    <scope>NUCLEOTIDE SEQUENCE</scope>
</reference>
<dbReference type="Gene3D" id="3.30.460.10">
    <property type="entry name" value="Beta Polymerase, domain 2"/>
    <property type="match status" value="1"/>
</dbReference>
<dbReference type="Proteomes" id="UP001154282">
    <property type="component" value="Unassembled WGS sequence"/>
</dbReference>
<name>A0AAV0S7A1_9ROSI</name>
<evidence type="ECO:0000256" key="4">
    <source>
        <dbReference type="ARBA" id="ARBA00022679"/>
    </source>
</evidence>
<dbReference type="EC" id="2.7.7.19" evidence="3"/>
<dbReference type="GO" id="GO:0005730">
    <property type="term" value="C:nucleolus"/>
    <property type="evidence" value="ECO:0007669"/>
    <property type="project" value="TreeGrafter"/>
</dbReference>
<comment type="caution">
    <text evidence="9">The sequence shown here is derived from an EMBL/GenBank/DDBJ whole genome shotgun (WGS) entry which is preliminary data.</text>
</comment>
<evidence type="ECO:0000256" key="6">
    <source>
        <dbReference type="ARBA" id="ARBA00022842"/>
    </source>
</evidence>
<feature type="compositionally biased region" description="Low complexity" evidence="7">
    <location>
        <begin position="20"/>
        <end position="35"/>
    </location>
</feature>
<evidence type="ECO:0000313" key="10">
    <source>
        <dbReference type="Proteomes" id="UP001154282"/>
    </source>
</evidence>
<dbReference type="GO" id="GO:0046872">
    <property type="term" value="F:metal ion binding"/>
    <property type="evidence" value="ECO:0007669"/>
    <property type="project" value="UniProtKB-KW"/>
</dbReference>
<comment type="cofactor">
    <cofactor evidence="1">
        <name>Mn(2+)</name>
        <dbReference type="ChEBI" id="CHEBI:29035"/>
    </cofactor>
</comment>
<keyword evidence="4" id="KW-0808">Transferase</keyword>
<evidence type="ECO:0000256" key="1">
    <source>
        <dbReference type="ARBA" id="ARBA00001936"/>
    </source>
</evidence>
<dbReference type="SUPFAM" id="SSF81631">
    <property type="entry name" value="PAP/OAS1 substrate-binding domain"/>
    <property type="match status" value="1"/>
</dbReference>